<name>A0A183DSG9_9BILA</name>
<protein>
    <submittedName>
        <fullName evidence="3">Transmembrane protein</fullName>
    </submittedName>
</protein>
<evidence type="ECO:0000313" key="3">
    <source>
        <dbReference type="WBParaSite" id="GPUH_0001167401-mRNA-1"/>
    </source>
</evidence>
<sequence>MSRCSVPGSRPIRCCSGLHYRDRPPGGNAHTSHHFLTSHFVSKLSTWSSSTVLIALGVMLIWLDCSGGRQNWASVTERGGSDEFASFAEERSAQINAASSKQRGPEVAFSKRKGSRLFRANSTEGA</sequence>
<dbReference type="AlphaFoldDB" id="A0A183DSG9"/>
<reference evidence="1 2" key="2">
    <citation type="submission" date="2018-11" db="EMBL/GenBank/DDBJ databases">
        <authorList>
            <consortium name="Pathogen Informatics"/>
        </authorList>
    </citation>
    <scope>NUCLEOTIDE SEQUENCE [LARGE SCALE GENOMIC DNA]</scope>
</reference>
<proteinExistence type="predicted"/>
<organism evidence="3">
    <name type="scientific">Gongylonema pulchrum</name>
    <dbReference type="NCBI Taxonomy" id="637853"/>
    <lineage>
        <taxon>Eukaryota</taxon>
        <taxon>Metazoa</taxon>
        <taxon>Ecdysozoa</taxon>
        <taxon>Nematoda</taxon>
        <taxon>Chromadorea</taxon>
        <taxon>Rhabditida</taxon>
        <taxon>Spirurina</taxon>
        <taxon>Spiruromorpha</taxon>
        <taxon>Spiruroidea</taxon>
        <taxon>Gongylonematidae</taxon>
        <taxon>Gongylonema</taxon>
    </lineage>
</organism>
<evidence type="ECO:0000313" key="1">
    <source>
        <dbReference type="EMBL" id="VDN19075.1"/>
    </source>
</evidence>
<dbReference type="Proteomes" id="UP000271098">
    <property type="component" value="Unassembled WGS sequence"/>
</dbReference>
<accession>A0A183DSG9</accession>
<dbReference type="WBParaSite" id="GPUH_0001167401-mRNA-1">
    <property type="protein sequence ID" value="GPUH_0001167401-mRNA-1"/>
    <property type="gene ID" value="GPUH_0001167401"/>
</dbReference>
<gene>
    <name evidence="1" type="ORF">GPUH_LOCUS11660</name>
</gene>
<dbReference type="EMBL" id="UYRT01078711">
    <property type="protein sequence ID" value="VDN19075.1"/>
    <property type="molecule type" value="Genomic_DNA"/>
</dbReference>
<evidence type="ECO:0000313" key="2">
    <source>
        <dbReference type="Proteomes" id="UP000271098"/>
    </source>
</evidence>
<keyword evidence="2" id="KW-1185">Reference proteome</keyword>
<reference evidence="3" key="1">
    <citation type="submission" date="2016-06" db="UniProtKB">
        <authorList>
            <consortium name="WormBaseParasite"/>
        </authorList>
    </citation>
    <scope>IDENTIFICATION</scope>
</reference>